<evidence type="ECO:0000256" key="3">
    <source>
        <dbReference type="ARBA" id="ARBA00022617"/>
    </source>
</evidence>
<keyword evidence="8" id="KW-0732">Signal</keyword>
<keyword evidence="5" id="KW-0560">Oxidoreductase</keyword>
<dbReference type="GeneID" id="63694701"/>
<dbReference type="STRING" id="1388766.A0A017SPY5"/>
<gene>
    <name evidence="10" type="ORF">EURHEDRAFT_383500</name>
</gene>
<dbReference type="PANTHER" id="PTHR33577">
    <property type="entry name" value="STERIGMATOCYSTIN BIOSYNTHESIS PEROXIDASE STCC-RELATED"/>
    <property type="match status" value="1"/>
</dbReference>
<keyword evidence="11" id="KW-1185">Reference proteome</keyword>
<dbReference type="HOGENOM" id="CLU_050230_0_2_1"/>
<keyword evidence="6" id="KW-0408">Iron</keyword>
<feature type="signal peptide" evidence="8">
    <location>
        <begin position="1"/>
        <end position="19"/>
    </location>
</feature>
<dbReference type="GO" id="GO:0004601">
    <property type="term" value="F:peroxidase activity"/>
    <property type="evidence" value="ECO:0007669"/>
    <property type="project" value="UniProtKB-KW"/>
</dbReference>
<evidence type="ECO:0000256" key="4">
    <source>
        <dbReference type="ARBA" id="ARBA00022723"/>
    </source>
</evidence>
<dbReference type="InterPro" id="IPR036851">
    <property type="entry name" value="Chloroperoxidase-like_sf"/>
</dbReference>
<evidence type="ECO:0000256" key="8">
    <source>
        <dbReference type="SAM" id="SignalP"/>
    </source>
</evidence>
<dbReference type="EMBL" id="KK088413">
    <property type="protein sequence ID" value="EYE98335.1"/>
    <property type="molecule type" value="Genomic_DNA"/>
</dbReference>
<comment type="cofactor">
    <cofactor evidence="1">
        <name>heme b</name>
        <dbReference type="ChEBI" id="CHEBI:60344"/>
    </cofactor>
</comment>
<dbReference type="Pfam" id="PF01328">
    <property type="entry name" value="Peroxidase_2"/>
    <property type="match status" value="1"/>
</dbReference>
<evidence type="ECO:0000256" key="6">
    <source>
        <dbReference type="ARBA" id="ARBA00023004"/>
    </source>
</evidence>
<comment type="similarity">
    <text evidence="7">Belongs to the chloroperoxidase family.</text>
</comment>
<sequence>MKFILLLITTAFTLVQTLARQAPHPLPWSSPGPGAVRAPCPMLNTLANHSFLPHGGKDISEAPLITNPHTNATKFCLNDLNRHNILEHDDASLSRQDAYFGDNVDFNQIIFDETRSYWPHSIVDIQTAARSSQTRVNISIATNPTYNMCELGLDFSYGEIAAYILILGSKYSGKVNRSWVKYLFENERLAVQLSWASHNETITSDDLNKMLEMVVNAPSTSYNKRSDIVRHGGMHTGRRA</sequence>
<dbReference type="OrthoDB" id="407298at2759"/>
<organism evidence="10 11">
    <name type="scientific">Aspergillus ruber (strain CBS 135680)</name>
    <dbReference type="NCBI Taxonomy" id="1388766"/>
    <lineage>
        <taxon>Eukaryota</taxon>
        <taxon>Fungi</taxon>
        <taxon>Dikarya</taxon>
        <taxon>Ascomycota</taxon>
        <taxon>Pezizomycotina</taxon>
        <taxon>Eurotiomycetes</taxon>
        <taxon>Eurotiomycetidae</taxon>
        <taxon>Eurotiales</taxon>
        <taxon>Aspergillaceae</taxon>
        <taxon>Aspergillus</taxon>
        <taxon>Aspergillus subgen. Aspergillus</taxon>
    </lineage>
</organism>
<dbReference type="Gene3D" id="1.10.489.10">
    <property type="entry name" value="Chloroperoxidase-like"/>
    <property type="match status" value="1"/>
</dbReference>
<proteinExistence type="inferred from homology"/>
<keyword evidence="4" id="KW-0479">Metal-binding</keyword>
<feature type="chain" id="PRO_5001499746" evidence="8">
    <location>
        <begin position="20"/>
        <end position="240"/>
    </location>
</feature>
<evidence type="ECO:0000256" key="5">
    <source>
        <dbReference type="ARBA" id="ARBA00023002"/>
    </source>
</evidence>
<dbReference type="Proteomes" id="UP000019804">
    <property type="component" value="Unassembled WGS sequence"/>
</dbReference>
<name>A0A017SPY5_ASPRC</name>
<evidence type="ECO:0000259" key="9">
    <source>
        <dbReference type="PROSITE" id="PS51405"/>
    </source>
</evidence>
<evidence type="ECO:0000256" key="1">
    <source>
        <dbReference type="ARBA" id="ARBA00001970"/>
    </source>
</evidence>
<dbReference type="RefSeq" id="XP_040642023.1">
    <property type="nucleotide sequence ID" value="XM_040779577.1"/>
</dbReference>
<feature type="domain" description="Heme haloperoxidase family profile" evidence="9">
    <location>
        <begin position="24"/>
        <end position="209"/>
    </location>
</feature>
<dbReference type="PANTHER" id="PTHR33577:SF7">
    <property type="entry name" value="HEME HALOPEROXIDASE FAMILY PROFILE DOMAIN-CONTAINING PROTEIN"/>
    <property type="match status" value="1"/>
</dbReference>
<protein>
    <submittedName>
        <fullName evidence="10">Cloroperoxidase</fullName>
    </submittedName>
</protein>
<dbReference type="InterPro" id="IPR000028">
    <property type="entry name" value="Chloroperoxidase"/>
</dbReference>
<keyword evidence="2 10" id="KW-0575">Peroxidase</keyword>
<reference evidence="11" key="1">
    <citation type="journal article" date="2014" name="Nat. Commun.">
        <title>Genomic adaptations of the halophilic Dead Sea filamentous fungus Eurotium rubrum.</title>
        <authorList>
            <person name="Kis-Papo T."/>
            <person name="Weig A.R."/>
            <person name="Riley R."/>
            <person name="Persoh D."/>
            <person name="Salamov A."/>
            <person name="Sun H."/>
            <person name="Lipzen A."/>
            <person name="Wasser S.P."/>
            <person name="Rambold G."/>
            <person name="Grigoriev I.V."/>
            <person name="Nevo E."/>
        </authorList>
    </citation>
    <scope>NUCLEOTIDE SEQUENCE [LARGE SCALE GENOMIC DNA]</scope>
    <source>
        <strain evidence="11">CBS 135680</strain>
    </source>
</reference>
<evidence type="ECO:0000313" key="11">
    <source>
        <dbReference type="Proteomes" id="UP000019804"/>
    </source>
</evidence>
<accession>A0A017SPY5</accession>
<dbReference type="SUPFAM" id="SSF47571">
    <property type="entry name" value="Cloroperoxidase"/>
    <property type="match status" value="1"/>
</dbReference>
<keyword evidence="3" id="KW-0349">Heme</keyword>
<dbReference type="AlphaFoldDB" id="A0A017SPY5"/>
<dbReference type="GO" id="GO:0046872">
    <property type="term" value="F:metal ion binding"/>
    <property type="evidence" value="ECO:0007669"/>
    <property type="project" value="UniProtKB-KW"/>
</dbReference>
<dbReference type="PROSITE" id="PS51405">
    <property type="entry name" value="HEME_HALOPEROXIDASE"/>
    <property type="match status" value="1"/>
</dbReference>
<evidence type="ECO:0000256" key="7">
    <source>
        <dbReference type="ARBA" id="ARBA00025795"/>
    </source>
</evidence>
<evidence type="ECO:0000256" key="2">
    <source>
        <dbReference type="ARBA" id="ARBA00022559"/>
    </source>
</evidence>
<evidence type="ECO:0000313" key="10">
    <source>
        <dbReference type="EMBL" id="EYE98335.1"/>
    </source>
</evidence>